<dbReference type="AlphaFoldDB" id="H3BFJ8"/>
<dbReference type="eggNOG" id="ENOG502S2VE">
    <property type="taxonomic scope" value="Eukaryota"/>
</dbReference>
<reference evidence="1" key="2">
    <citation type="submission" date="2025-08" db="UniProtKB">
        <authorList>
            <consortium name="Ensembl"/>
        </authorList>
    </citation>
    <scope>IDENTIFICATION</scope>
</reference>
<sequence length="366" mass="41223">TTVLSIRNSYKTIAGSSTTGILNELPKKQQGQPSLFGKHEDETDKYISSLHSASGVVNYRILTAVATGISHIDWGTLVQYEGHVDLSNRSWAESYLCCKGYVKCKGTMAAWKIPEDLAVQKENFLEHISATVNEHKIPSELVLNFDQSGIKTVPISSWTLELEGTRQVAISGLEDKWEITGVLGYTLSGQMLPTHVLYQGKTDQCHPKGVKWEKGWDIFHTDNHWSTGESMVHYAINVLIPYISKQRNLAIFDIFKAPQFEDFLQLLDNANLKQIFVPGNCTEELQPLDFSNNLRDCFVQYHANKIQAELKAKKVVEECKADLKLSTLKPIHAQWVMNAYKKLAQRRDIIILSWSKTGIKPAAKTS</sequence>
<dbReference type="HOGENOM" id="CLU_046752_8_0_1"/>
<name>H3BFJ8_LATCH</name>
<evidence type="ECO:0000313" key="1">
    <source>
        <dbReference type="Ensembl" id="ENSLACP00000020669.1"/>
    </source>
</evidence>
<reference evidence="1" key="3">
    <citation type="submission" date="2025-09" db="UniProtKB">
        <authorList>
            <consortium name="Ensembl"/>
        </authorList>
    </citation>
    <scope>IDENTIFICATION</scope>
</reference>
<dbReference type="EMBL" id="AFYH01005849">
    <property type="status" value="NOT_ANNOTATED_CDS"/>
    <property type="molecule type" value="Genomic_DNA"/>
</dbReference>
<dbReference type="OMA" id="GISHIDW"/>
<dbReference type="Proteomes" id="UP000008672">
    <property type="component" value="Unassembled WGS sequence"/>
</dbReference>
<keyword evidence="2" id="KW-1185">Reference proteome</keyword>
<proteinExistence type="predicted"/>
<accession>H3BFJ8</accession>
<evidence type="ECO:0000313" key="2">
    <source>
        <dbReference type="Proteomes" id="UP000008672"/>
    </source>
</evidence>
<evidence type="ECO:0008006" key="3">
    <source>
        <dbReference type="Google" id="ProtNLM"/>
    </source>
</evidence>
<dbReference type="Ensembl" id="ENSLACT00000020809.1">
    <property type="protein sequence ID" value="ENSLACP00000020669.1"/>
    <property type="gene ID" value="ENSLACG00000018160.1"/>
</dbReference>
<dbReference type="InParanoid" id="H3BFJ8"/>
<organism evidence="1 2">
    <name type="scientific">Latimeria chalumnae</name>
    <name type="common">Coelacanth</name>
    <dbReference type="NCBI Taxonomy" id="7897"/>
    <lineage>
        <taxon>Eukaryota</taxon>
        <taxon>Metazoa</taxon>
        <taxon>Chordata</taxon>
        <taxon>Craniata</taxon>
        <taxon>Vertebrata</taxon>
        <taxon>Euteleostomi</taxon>
        <taxon>Coelacanthiformes</taxon>
        <taxon>Coelacanthidae</taxon>
        <taxon>Latimeria</taxon>
    </lineage>
</organism>
<dbReference type="GeneTree" id="ENSGT00940000166278"/>
<protein>
    <recommendedName>
        <fullName evidence="3">DDE-1 domain-containing protein</fullName>
    </recommendedName>
</protein>
<reference evidence="2" key="1">
    <citation type="submission" date="2011-08" db="EMBL/GenBank/DDBJ databases">
        <title>The draft genome of Latimeria chalumnae.</title>
        <authorList>
            <person name="Di Palma F."/>
            <person name="Alfoldi J."/>
            <person name="Johnson J."/>
            <person name="Berlin A."/>
            <person name="Gnerre S."/>
            <person name="Jaffe D."/>
            <person name="MacCallum I."/>
            <person name="Young S."/>
            <person name="Walker B.J."/>
            <person name="Lander E."/>
            <person name="Lindblad-Toh K."/>
        </authorList>
    </citation>
    <scope>NUCLEOTIDE SEQUENCE [LARGE SCALE GENOMIC DNA]</scope>
    <source>
        <strain evidence="2">Wild caught</strain>
    </source>
</reference>